<evidence type="ECO:0000256" key="2">
    <source>
        <dbReference type="ARBA" id="ARBA00022539"/>
    </source>
</evidence>
<dbReference type="InterPro" id="IPR038765">
    <property type="entry name" value="Papain-like_cys_pep_sf"/>
</dbReference>
<sequence length="524" mass="62286">MIFQRKILKNITNNLKQVQNQNIKKKQAKSLVQNTSFQNSTIDYSKYPSVYKRELPKELVELSSEKGKQLFKEALLEGNMESYFPLSQQFLTQQGPPTCGPTTLAMVFNALGLDPQKRWKGIWRWWSEDLIEGITKEHLENGIDLESFTHITKHNNASIQSFYFQEERVKKREYFEQILKKQKSQNNEDFELDYDEVINKCNRMYYCDKGCDQDKHFTANFNTFKYFIICSSRRTGMYFVLNNSRKILKQTGDGHFMPIGGINQEKQMVLCFDVARFKYPPYWANINLLYQSLQPYDNSTKRSRGFSIICKQYDKFSGFCRISPDYVSIKNSIDFLEKNLLQSKEIQGKTVRNCVSLRKQMSYLFEQLPEDVLVLLAYFLFEFLNLQEYRRKRAGFEECGKIYKQIEQLKIFQLFQQEECLENDNVVFELLTDTVEENCLHIFTVVFLALPRQLYRFLGGYQEEVEELVGLKQWENYGHVKEQIGFLRVQVGFQEIEQQLEELQQKLEKKQRIDIKLQQFDNQF</sequence>
<dbReference type="InterPro" id="IPR007719">
    <property type="entry name" value="PCS_N"/>
</dbReference>
<keyword evidence="8" id="KW-1185">Reference proteome</keyword>
<evidence type="ECO:0000313" key="8">
    <source>
        <dbReference type="Proteomes" id="UP000054937"/>
    </source>
</evidence>
<dbReference type="EC" id="2.3.2.15" evidence="1"/>
<dbReference type="GO" id="GO:0016756">
    <property type="term" value="F:glutathione gamma-glutamylcysteinyltransferase activity"/>
    <property type="evidence" value="ECO:0007669"/>
    <property type="project" value="UniProtKB-EC"/>
</dbReference>
<dbReference type="GO" id="GO:0098849">
    <property type="term" value="P:cellular detoxification of cadmium ion"/>
    <property type="evidence" value="ECO:0007669"/>
    <property type="project" value="TreeGrafter"/>
</dbReference>
<reference evidence="7 8" key="1">
    <citation type="journal article" date="2015" name="Sci. Rep.">
        <title>Genome of the facultative scuticociliatosis pathogen Pseudocohnilembus persalinus provides insight into its virulence through horizontal gene transfer.</title>
        <authorList>
            <person name="Xiong J."/>
            <person name="Wang G."/>
            <person name="Cheng J."/>
            <person name="Tian M."/>
            <person name="Pan X."/>
            <person name="Warren A."/>
            <person name="Jiang C."/>
            <person name="Yuan D."/>
            <person name="Miao W."/>
        </authorList>
    </citation>
    <scope>NUCLEOTIDE SEQUENCE [LARGE SCALE GENOMIC DNA]</scope>
    <source>
        <strain evidence="7">36N120E</strain>
    </source>
</reference>
<name>A0A0V0QI89_PSEPJ</name>
<dbReference type="Proteomes" id="UP000054937">
    <property type="component" value="Unassembled WGS sequence"/>
</dbReference>
<protein>
    <recommendedName>
        <fullName evidence="1">glutathione gamma-glutamylcysteinyltransferase</fullName>
        <ecNumber evidence="1">2.3.2.15</ecNumber>
    </recommendedName>
</protein>
<keyword evidence="3" id="KW-0808">Transferase</keyword>
<dbReference type="SUPFAM" id="SSF54001">
    <property type="entry name" value="Cysteine proteinases"/>
    <property type="match status" value="1"/>
</dbReference>
<evidence type="ECO:0000256" key="5">
    <source>
        <dbReference type="SAM" id="Coils"/>
    </source>
</evidence>
<organism evidence="7 8">
    <name type="scientific">Pseudocohnilembus persalinus</name>
    <name type="common">Ciliate</name>
    <dbReference type="NCBI Taxonomy" id="266149"/>
    <lineage>
        <taxon>Eukaryota</taxon>
        <taxon>Sar</taxon>
        <taxon>Alveolata</taxon>
        <taxon>Ciliophora</taxon>
        <taxon>Intramacronucleata</taxon>
        <taxon>Oligohymenophorea</taxon>
        <taxon>Scuticociliatia</taxon>
        <taxon>Philasterida</taxon>
        <taxon>Pseudocohnilembidae</taxon>
        <taxon>Pseudocohnilembus</taxon>
    </lineage>
</organism>
<dbReference type="GO" id="GO:0046938">
    <property type="term" value="P:phytochelatin biosynthetic process"/>
    <property type="evidence" value="ECO:0007669"/>
    <property type="project" value="InterPro"/>
</dbReference>
<dbReference type="Gene3D" id="3.90.70.30">
    <property type="entry name" value="Phytochelatin synthase, N-terminal domain"/>
    <property type="match status" value="1"/>
</dbReference>
<dbReference type="InterPro" id="IPR038156">
    <property type="entry name" value="PCS_N_sf"/>
</dbReference>
<comment type="caution">
    <text evidence="7">The sequence shown here is derived from an EMBL/GenBank/DDBJ whole genome shotgun (WGS) entry which is preliminary data.</text>
</comment>
<dbReference type="GO" id="GO:0010273">
    <property type="term" value="P:detoxification of copper ion"/>
    <property type="evidence" value="ECO:0007669"/>
    <property type="project" value="TreeGrafter"/>
</dbReference>
<dbReference type="GO" id="GO:0046872">
    <property type="term" value="F:metal ion binding"/>
    <property type="evidence" value="ECO:0007669"/>
    <property type="project" value="UniProtKB-KW"/>
</dbReference>
<dbReference type="PANTHER" id="PTHR33447:SF2">
    <property type="entry name" value="GLUTATHIONE GAMMA-GLUTAMYLCYSTEINYLTRANSFERASE"/>
    <property type="match status" value="1"/>
</dbReference>
<evidence type="ECO:0000256" key="3">
    <source>
        <dbReference type="ARBA" id="ARBA00022679"/>
    </source>
</evidence>
<dbReference type="InterPro" id="IPR040409">
    <property type="entry name" value="PCS-like"/>
</dbReference>
<dbReference type="PROSITE" id="PS51443">
    <property type="entry name" value="PCS"/>
    <property type="match status" value="1"/>
</dbReference>
<dbReference type="EMBL" id="LDAU01000164">
    <property type="protein sequence ID" value="KRX01776.1"/>
    <property type="molecule type" value="Genomic_DNA"/>
</dbReference>
<evidence type="ECO:0000313" key="7">
    <source>
        <dbReference type="EMBL" id="KRX01776.1"/>
    </source>
</evidence>
<keyword evidence="5" id="KW-0175">Coiled coil</keyword>
<dbReference type="Pfam" id="PF05023">
    <property type="entry name" value="Phytochelatin"/>
    <property type="match status" value="1"/>
</dbReference>
<dbReference type="AlphaFoldDB" id="A0A0V0QI89"/>
<dbReference type="PANTHER" id="PTHR33447">
    <property type="entry name" value="GLUTATHIONE GAMMA-GLUTAMYLCYSTEINYLTRANSFERASE"/>
    <property type="match status" value="1"/>
</dbReference>
<proteinExistence type="predicted"/>
<keyword evidence="4" id="KW-0479">Metal-binding</keyword>
<feature type="domain" description="Peptidase C83" evidence="6">
    <location>
        <begin position="45"/>
        <end position="314"/>
    </location>
</feature>
<dbReference type="OrthoDB" id="448954at2759"/>
<evidence type="ECO:0000256" key="1">
    <source>
        <dbReference type="ARBA" id="ARBA00012468"/>
    </source>
</evidence>
<evidence type="ECO:0000256" key="4">
    <source>
        <dbReference type="ARBA" id="ARBA00022723"/>
    </source>
</evidence>
<dbReference type="InParanoid" id="A0A0V0QI89"/>
<keyword evidence="2" id="KW-0104">Cadmium</keyword>
<feature type="coiled-coil region" evidence="5">
    <location>
        <begin position="493"/>
        <end position="523"/>
    </location>
</feature>
<gene>
    <name evidence="7" type="ORF">PPERSA_00149</name>
</gene>
<evidence type="ECO:0000259" key="6">
    <source>
        <dbReference type="PROSITE" id="PS51443"/>
    </source>
</evidence>
<accession>A0A0V0QI89</accession>